<dbReference type="RefSeq" id="WP_121520664.1">
    <property type="nucleotide sequence ID" value="NZ_RCHR01000001.1"/>
</dbReference>
<evidence type="ECO:0000259" key="3">
    <source>
        <dbReference type="PROSITE" id="PS51724"/>
    </source>
</evidence>
<dbReference type="Gene3D" id="3.30.70.1070">
    <property type="entry name" value="Sporulation related repeat"/>
    <property type="match status" value="1"/>
</dbReference>
<keyword evidence="2" id="KW-0812">Transmembrane</keyword>
<dbReference type="OrthoDB" id="2969309at2"/>
<dbReference type="SUPFAM" id="SSF110997">
    <property type="entry name" value="Sporulation related repeat"/>
    <property type="match status" value="1"/>
</dbReference>
<keyword evidence="2" id="KW-1133">Transmembrane helix</keyword>
<dbReference type="PROSITE" id="PS51724">
    <property type="entry name" value="SPOR"/>
    <property type="match status" value="1"/>
</dbReference>
<dbReference type="InterPro" id="IPR007730">
    <property type="entry name" value="SPOR-like_dom"/>
</dbReference>
<accession>A0A498DFI4</accession>
<evidence type="ECO:0000313" key="5">
    <source>
        <dbReference type="Proteomes" id="UP000270219"/>
    </source>
</evidence>
<gene>
    <name evidence="4" type="ORF">D8M04_01385</name>
</gene>
<evidence type="ECO:0000313" key="4">
    <source>
        <dbReference type="EMBL" id="RLL47958.1"/>
    </source>
</evidence>
<feature type="compositionally biased region" description="Basic and acidic residues" evidence="1">
    <location>
        <begin position="39"/>
        <end position="65"/>
    </location>
</feature>
<dbReference type="AlphaFoldDB" id="A0A498DFI4"/>
<comment type="caution">
    <text evidence="4">The sequence shown here is derived from an EMBL/GenBank/DDBJ whole genome shotgun (WGS) entry which is preliminary data.</text>
</comment>
<reference evidence="4 5" key="1">
    <citation type="submission" date="2018-10" db="EMBL/GenBank/DDBJ databases">
        <title>Oceanobacillus sp. YLB-02 draft genome.</title>
        <authorList>
            <person name="Yu L."/>
        </authorList>
    </citation>
    <scope>NUCLEOTIDE SEQUENCE [LARGE SCALE GENOMIC DNA]</scope>
    <source>
        <strain evidence="4 5">YLB-02</strain>
    </source>
</reference>
<dbReference type="EMBL" id="RCHR01000001">
    <property type="protein sequence ID" value="RLL47958.1"/>
    <property type="molecule type" value="Genomic_DNA"/>
</dbReference>
<keyword evidence="5" id="KW-1185">Reference proteome</keyword>
<dbReference type="InterPro" id="IPR036680">
    <property type="entry name" value="SPOR-like_sf"/>
</dbReference>
<feature type="region of interest" description="Disordered" evidence="1">
    <location>
        <begin position="38"/>
        <end position="65"/>
    </location>
</feature>
<keyword evidence="2" id="KW-0472">Membrane</keyword>
<organism evidence="4 5">
    <name type="scientific">Oceanobacillus piezotolerans</name>
    <dbReference type="NCBI Taxonomy" id="2448030"/>
    <lineage>
        <taxon>Bacteria</taxon>
        <taxon>Bacillati</taxon>
        <taxon>Bacillota</taxon>
        <taxon>Bacilli</taxon>
        <taxon>Bacillales</taxon>
        <taxon>Bacillaceae</taxon>
        <taxon>Oceanobacillus</taxon>
    </lineage>
</organism>
<proteinExistence type="predicted"/>
<dbReference type="Pfam" id="PF05036">
    <property type="entry name" value="SPOR"/>
    <property type="match status" value="1"/>
</dbReference>
<protein>
    <submittedName>
        <fullName evidence="4">SPOR domain-containing protein</fullName>
    </submittedName>
</protein>
<evidence type="ECO:0000256" key="1">
    <source>
        <dbReference type="SAM" id="MobiDB-lite"/>
    </source>
</evidence>
<feature type="domain" description="SPOR" evidence="3">
    <location>
        <begin position="131"/>
        <end position="209"/>
    </location>
</feature>
<feature type="transmembrane region" description="Helical" evidence="2">
    <location>
        <begin position="72"/>
        <end position="95"/>
    </location>
</feature>
<dbReference type="GO" id="GO:0042834">
    <property type="term" value="F:peptidoglycan binding"/>
    <property type="evidence" value="ECO:0007669"/>
    <property type="project" value="InterPro"/>
</dbReference>
<sequence length="298" mass="33458">MDKGKKIIIKQNGKVTNFIEKKGKNTPPSNQEYAATLHESIDESHSTYERKTDLASVKSSKDRPEGKKVKPVFITISSAVLIGVFLSILMFQIFVKVENGFISQPGVLQGNEAHVNKQEETPKGPSSTYSAEPLKVHILQAGVFSESDNAETWAAGLKEAHLPNVIWRRDNQFYLMLGLAPTKEAANAVMNQINTGEYDIFVKEWTTNTLQLGLTESEQEWLQLFRTSWESSVQSIAESNNADLASFDSLKEKQIESETLSPLIEIVNSLEVTNETQAQQVLLDLMYEYEQLEKRGNE</sequence>
<dbReference type="Proteomes" id="UP000270219">
    <property type="component" value="Unassembled WGS sequence"/>
</dbReference>
<name>A0A498DFI4_9BACI</name>
<evidence type="ECO:0000256" key="2">
    <source>
        <dbReference type="SAM" id="Phobius"/>
    </source>
</evidence>